<evidence type="ECO:0000313" key="2">
    <source>
        <dbReference type="EMBL" id="MEN0643672.1"/>
    </source>
</evidence>
<evidence type="ECO:0000256" key="1">
    <source>
        <dbReference type="SAM" id="SignalP"/>
    </source>
</evidence>
<dbReference type="Gene3D" id="3.40.190.10">
    <property type="entry name" value="Periplasmic binding protein-like II"/>
    <property type="match status" value="1"/>
</dbReference>
<comment type="caution">
    <text evidence="2">The sequence shown here is derived from an EMBL/GenBank/DDBJ whole genome shotgun (WGS) entry which is preliminary data.</text>
</comment>
<organism evidence="2 3">
    <name type="scientific">Alkalicoccobacillus gibsonii</name>
    <dbReference type="NCBI Taxonomy" id="79881"/>
    <lineage>
        <taxon>Bacteria</taxon>
        <taxon>Bacillati</taxon>
        <taxon>Bacillota</taxon>
        <taxon>Bacilli</taxon>
        <taxon>Bacillales</taxon>
        <taxon>Bacillaceae</taxon>
        <taxon>Alkalicoccobacillus</taxon>
    </lineage>
</organism>
<dbReference type="SUPFAM" id="SSF53850">
    <property type="entry name" value="Periplasmic binding protein-like II"/>
    <property type="match status" value="1"/>
</dbReference>
<dbReference type="RefSeq" id="WP_343130561.1">
    <property type="nucleotide sequence ID" value="NZ_JBCITK010000001.1"/>
</dbReference>
<feature type="chain" id="PRO_5046042221" evidence="1">
    <location>
        <begin position="22"/>
        <end position="415"/>
    </location>
</feature>
<reference evidence="2 3" key="1">
    <citation type="submission" date="2024-03" db="EMBL/GenBank/DDBJ databases">
        <title>Bacilli Hybrid Assemblies.</title>
        <authorList>
            <person name="Kovac J."/>
        </authorList>
    </citation>
    <scope>NUCLEOTIDE SEQUENCE [LARGE SCALE GENOMIC DNA]</scope>
    <source>
        <strain evidence="2 3">FSL R7-0666</strain>
    </source>
</reference>
<dbReference type="InterPro" id="IPR050490">
    <property type="entry name" value="Bact_solute-bd_prot1"/>
</dbReference>
<proteinExistence type="predicted"/>
<dbReference type="EMBL" id="JBCITK010000001">
    <property type="protein sequence ID" value="MEN0643672.1"/>
    <property type="molecule type" value="Genomic_DNA"/>
</dbReference>
<dbReference type="Proteomes" id="UP001418796">
    <property type="component" value="Unassembled WGS sequence"/>
</dbReference>
<dbReference type="PANTHER" id="PTHR43649:SF32">
    <property type="entry name" value="SUGAR BINDING SECRETED PROTEIN"/>
    <property type="match status" value="1"/>
</dbReference>
<keyword evidence="1" id="KW-0732">Signal</keyword>
<gene>
    <name evidence="2" type="ORF">MKY91_10990</name>
</gene>
<dbReference type="Pfam" id="PF01547">
    <property type="entry name" value="SBP_bac_1"/>
    <property type="match status" value="1"/>
</dbReference>
<dbReference type="PANTHER" id="PTHR43649">
    <property type="entry name" value="ARABINOSE-BINDING PROTEIN-RELATED"/>
    <property type="match status" value="1"/>
</dbReference>
<protein>
    <submittedName>
        <fullName evidence="2">ABC transporter substrate-binding protein</fullName>
    </submittedName>
</protein>
<name>A0ABU9VIE9_9BACI</name>
<accession>A0ABU9VIE9</accession>
<dbReference type="InterPro" id="IPR006059">
    <property type="entry name" value="SBP"/>
</dbReference>
<evidence type="ECO:0000313" key="3">
    <source>
        <dbReference type="Proteomes" id="UP001418796"/>
    </source>
</evidence>
<dbReference type="PROSITE" id="PS51257">
    <property type="entry name" value="PROKAR_LIPOPROTEIN"/>
    <property type="match status" value="1"/>
</dbReference>
<feature type="signal peptide" evidence="1">
    <location>
        <begin position="1"/>
        <end position="21"/>
    </location>
</feature>
<keyword evidence="3" id="KW-1185">Reference proteome</keyword>
<sequence length="415" mass="46446">MKRLNRLLLGAFCTGMLVSCASSEGANGETTITLWYWHRALDDQVIKDVEAEFPGVKINAQKVGGEYKTKLHTALIAGNGPDIVAMNDWASEYLQYSDKFVNLNEYDVEEIKDDYLDWKWNLAIDPETDTMIALPIDTGPTVLYYRADLFEEAGLPSEPDDVAEQIDTWDAYVEAGEQMKERTGVFMFDNLLRTYLQNIEQQPDKYFTTDEEYIGDGGSVREAWDMTMKVNELQLTPRIADGERNAALNNGSIASFIGAVWEANILKDAAPDTAGEWRITAAPGGAGNNGGSFLGVLESTEDKDLAVEITKALVSTESQKEHYLGVELFPSTIETIESEDLYQPDPFFGDQVVMEVYAEAAKDVPLTYYGNLYGPLRSYFEDELTLVERGNKDPDAAWEDVQTKISRELSRQTNE</sequence>